<dbReference type="Proteomes" id="UP000294933">
    <property type="component" value="Unassembled WGS sequence"/>
</dbReference>
<dbReference type="VEuPathDB" id="FungiDB:BD410DRAFT_779719"/>
<reference evidence="4 5" key="1">
    <citation type="submission" date="2018-06" db="EMBL/GenBank/DDBJ databases">
        <title>A transcriptomic atlas of mushroom development highlights an independent origin of complex multicellularity.</title>
        <authorList>
            <consortium name="DOE Joint Genome Institute"/>
            <person name="Krizsan K."/>
            <person name="Almasi E."/>
            <person name="Merenyi Z."/>
            <person name="Sahu N."/>
            <person name="Viragh M."/>
            <person name="Koszo T."/>
            <person name="Mondo S."/>
            <person name="Kiss B."/>
            <person name="Balint B."/>
            <person name="Kues U."/>
            <person name="Barry K."/>
            <person name="Hegedus J.C."/>
            <person name="Henrissat B."/>
            <person name="Johnson J."/>
            <person name="Lipzen A."/>
            <person name="Ohm R."/>
            <person name="Nagy I."/>
            <person name="Pangilinan J."/>
            <person name="Yan J."/>
            <person name="Xiong Y."/>
            <person name="Grigoriev I.V."/>
            <person name="Hibbett D.S."/>
            <person name="Nagy L.G."/>
        </authorList>
    </citation>
    <scope>NUCLEOTIDE SEQUENCE [LARGE SCALE GENOMIC DNA]</scope>
    <source>
        <strain evidence="4 5">SZMC22713</strain>
    </source>
</reference>
<proteinExistence type="predicted"/>
<dbReference type="GO" id="GO:0003723">
    <property type="term" value="F:RNA binding"/>
    <property type="evidence" value="ECO:0007669"/>
    <property type="project" value="UniProtKB-UniRule"/>
</dbReference>
<dbReference type="SUPFAM" id="SSF54928">
    <property type="entry name" value="RNA-binding domain, RBD"/>
    <property type="match status" value="1"/>
</dbReference>
<evidence type="ECO:0000313" key="5">
    <source>
        <dbReference type="Proteomes" id="UP000294933"/>
    </source>
</evidence>
<protein>
    <recommendedName>
        <fullName evidence="3">RRM domain-containing protein</fullName>
    </recommendedName>
</protein>
<evidence type="ECO:0000256" key="1">
    <source>
        <dbReference type="PROSITE-ProRule" id="PRU00176"/>
    </source>
</evidence>
<dbReference type="STRING" id="50990.A0A4R5XEA2"/>
<keyword evidence="5" id="KW-1185">Reference proteome</keyword>
<gene>
    <name evidence="4" type="ORF">BD410DRAFT_779719</name>
</gene>
<evidence type="ECO:0000313" key="4">
    <source>
        <dbReference type="EMBL" id="TDL29333.1"/>
    </source>
</evidence>
<dbReference type="EMBL" id="ML170156">
    <property type="protein sequence ID" value="TDL29333.1"/>
    <property type="molecule type" value="Genomic_DNA"/>
</dbReference>
<evidence type="ECO:0000259" key="3">
    <source>
        <dbReference type="PROSITE" id="PS50102"/>
    </source>
</evidence>
<dbReference type="Pfam" id="PF00076">
    <property type="entry name" value="RRM_1"/>
    <property type="match status" value="1"/>
</dbReference>
<feature type="compositionally biased region" description="Basic residues" evidence="2">
    <location>
        <begin position="47"/>
        <end position="61"/>
    </location>
</feature>
<keyword evidence="1" id="KW-0694">RNA-binding</keyword>
<dbReference type="InterPro" id="IPR012677">
    <property type="entry name" value="Nucleotide-bd_a/b_plait_sf"/>
</dbReference>
<dbReference type="OrthoDB" id="4726at2759"/>
<organism evidence="4 5">
    <name type="scientific">Rickenella mellea</name>
    <dbReference type="NCBI Taxonomy" id="50990"/>
    <lineage>
        <taxon>Eukaryota</taxon>
        <taxon>Fungi</taxon>
        <taxon>Dikarya</taxon>
        <taxon>Basidiomycota</taxon>
        <taxon>Agaricomycotina</taxon>
        <taxon>Agaricomycetes</taxon>
        <taxon>Hymenochaetales</taxon>
        <taxon>Rickenellaceae</taxon>
        <taxon>Rickenella</taxon>
    </lineage>
</organism>
<dbReference type="SMART" id="SM00360">
    <property type="entry name" value="RRM"/>
    <property type="match status" value="1"/>
</dbReference>
<name>A0A4R5XEA2_9AGAM</name>
<feature type="domain" description="RRM" evidence="3">
    <location>
        <begin position="91"/>
        <end position="170"/>
    </location>
</feature>
<sequence length="260" mass="28422">MRFRCPSQSQSDVSDATVRTNTTNLRPTEGGASSQPRGEKAGDSSKGKGKYHARHKNKTSGRVRSGAVRPSKKELAQSRARRMRIKANNQGLVYIGNIPPETTEEDLRSLFSPCGAIIGIVIRCAITATTEEFAPAPATYYATVDFSGMASVLAALGLNGAPLRGRNLIVVEDLASLPEVSEIVKRRNIARGKFPECTRRINSLRREATLILPDEPESFEPASDDHHHGSPSDKVRESLTMPGRRRKNRIVDASFPLTIC</sequence>
<feature type="region of interest" description="Disordered" evidence="2">
    <location>
        <begin position="1"/>
        <end position="77"/>
    </location>
</feature>
<evidence type="ECO:0000256" key="2">
    <source>
        <dbReference type="SAM" id="MobiDB-lite"/>
    </source>
</evidence>
<feature type="compositionally biased region" description="Basic and acidic residues" evidence="2">
    <location>
        <begin position="37"/>
        <end position="46"/>
    </location>
</feature>
<dbReference type="InterPro" id="IPR035979">
    <property type="entry name" value="RBD_domain_sf"/>
</dbReference>
<accession>A0A4R5XEA2</accession>
<feature type="compositionally biased region" description="Basic and acidic residues" evidence="2">
    <location>
        <begin position="223"/>
        <end position="237"/>
    </location>
</feature>
<dbReference type="Gene3D" id="3.30.70.330">
    <property type="match status" value="1"/>
</dbReference>
<feature type="region of interest" description="Disordered" evidence="2">
    <location>
        <begin position="216"/>
        <end position="243"/>
    </location>
</feature>
<dbReference type="CDD" id="cd00590">
    <property type="entry name" value="RRM_SF"/>
    <property type="match status" value="1"/>
</dbReference>
<dbReference type="InterPro" id="IPR000504">
    <property type="entry name" value="RRM_dom"/>
</dbReference>
<feature type="compositionally biased region" description="Polar residues" evidence="2">
    <location>
        <begin position="1"/>
        <end position="36"/>
    </location>
</feature>
<dbReference type="AlphaFoldDB" id="A0A4R5XEA2"/>
<dbReference type="PROSITE" id="PS50102">
    <property type="entry name" value="RRM"/>
    <property type="match status" value="1"/>
</dbReference>